<keyword evidence="2" id="KW-0732">Signal</keyword>
<gene>
    <name evidence="3" type="ORF">GR303_12415</name>
</gene>
<keyword evidence="1" id="KW-0175">Coiled coil</keyword>
<evidence type="ECO:0000313" key="3">
    <source>
        <dbReference type="EMBL" id="NBJ25153.1"/>
    </source>
</evidence>
<feature type="chain" id="PRO_5047464866" description="Phage major capsid protein" evidence="2">
    <location>
        <begin position="30"/>
        <end position="545"/>
    </location>
</feature>
<reference evidence="3 4" key="1">
    <citation type="submission" date="2020-01" db="EMBL/GenBank/DDBJ databases">
        <title>Microvirga sp. nov., an arsenate reduction bacterium isolated from Tibet hotspring sediments.</title>
        <authorList>
            <person name="Yuan C.-G."/>
        </authorList>
    </citation>
    <scope>NUCLEOTIDE SEQUENCE [LARGE SCALE GENOMIC DNA]</scope>
    <source>
        <strain evidence="3 4">SYSU G3D203</strain>
    </source>
</reference>
<name>A0ABW9YYL9_9HYPH</name>
<dbReference type="Proteomes" id="UP000818323">
    <property type="component" value="Unassembled WGS sequence"/>
</dbReference>
<keyword evidence="4" id="KW-1185">Reference proteome</keyword>
<sequence length="545" mass="59369">MLKAHSLKLAAVAFALCAAFVMFSPEAFAATLPVKASLIDHSSVLQLVSEAGIALATLRSKHDDLVSRAQAKQAEIKDGMAPEDVKRIEDEHAVLVREIEGVKEDIRKAEQEERSNPASVAAERTRSAEITTLAQRHNMPADFAAKHIADGTSLEDVRKIVLDEVAKRAEQSRISPRATVLTDEGDTIRAAVETAILHRANPAAVKLDDAARSWRGMSLLEMGRVFVEDTQGVKLRGLGKRELAGVLLGLDRRSGMMSTSDFPQLLANVASKRLRDGYGSARQTWRPFSRQSNAPDFKERAIVQLSGMPEFLKVKEGGEYQSAFLGESVEKYALATYGRIISITRQTLINDDLGAFDRLPTLFGRAAAELESDLVWGVLLNNPKMGDNVDLFHADHGNLAASGGAPSETTVEAAEIAIGAQKDAAGKPLNLTPRFLAVSRKHKVGAQKLLTAVTASKTGDVNVYQNTMDLIVEDRLYNAGGACPWFIIGDPAQWDTIEYAYLEGEEGLYTEERMGFEVDGIQIKGRLDFAAKAIDHKAFYKNPGN</sequence>
<feature type="coiled-coil region" evidence="1">
    <location>
        <begin position="85"/>
        <end position="112"/>
    </location>
</feature>
<accession>A0ABW9YYL9</accession>
<dbReference type="RefSeq" id="WP_161725833.1">
    <property type="nucleotide sequence ID" value="NZ_JAAAXI010000025.1"/>
</dbReference>
<feature type="signal peptide" evidence="2">
    <location>
        <begin position="1"/>
        <end position="29"/>
    </location>
</feature>
<dbReference type="EMBL" id="JAAAXJ010000005">
    <property type="protein sequence ID" value="NBJ25153.1"/>
    <property type="molecule type" value="Genomic_DNA"/>
</dbReference>
<evidence type="ECO:0000313" key="4">
    <source>
        <dbReference type="Proteomes" id="UP000818323"/>
    </source>
</evidence>
<comment type="caution">
    <text evidence="3">The sequence shown here is derived from an EMBL/GenBank/DDBJ whole genome shotgun (WGS) entry which is preliminary data.</text>
</comment>
<evidence type="ECO:0000256" key="1">
    <source>
        <dbReference type="SAM" id="Coils"/>
    </source>
</evidence>
<evidence type="ECO:0000256" key="2">
    <source>
        <dbReference type="SAM" id="SignalP"/>
    </source>
</evidence>
<proteinExistence type="predicted"/>
<organism evidence="3 4">
    <name type="scientific">Microvirga arsenatis</name>
    <dbReference type="NCBI Taxonomy" id="2692265"/>
    <lineage>
        <taxon>Bacteria</taxon>
        <taxon>Pseudomonadati</taxon>
        <taxon>Pseudomonadota</taxon>
        <taxon>Alphaproteobacteria</taxon>
        <taxon>Hyphomicrobiales</taxon>
        <taxon>Methylobacteriaceae</taxon>
        <taxon>Microvirga</taxon>
    </lineage>
</organism>
<protein>
    <recommendedName>
        <fullName evidence="5">Phage major capsid protein</fullName>
    </recommendedName>
</protein>
<dbReference type="Pfam" id="PF25209">
    <property type="entry name" value="Phage_capsid_4"/>
    <property type="match status" value="1"/>
</dbReference>
<evidence type="ECO:0008006" key="5">
    <source>
        <dbReference type="Google" id="ProtNLM"/>
    </source>
</evidence>